<dbReference type="SUPFAM" id="SSF53067">
    <property type="entry name" value="Actin-like ATPase domain"/>
    <property type="match status" value="1"/>
</dbReference>
<dbReference type="AlphaFoldDB" id="A0A919G6S6"/>
<dbReference type="Proteomes" id="UP000617734">
    <property type="component" value="Unassembled WGS sequence"/>
</dbReference>
<dbReference type="Gene3D" id="3.30.420.40">
    <property type="match status" value="2"/>
</dbReference>
<comment type="caution">
    <text evidence="3">The sequence shown here is derived from an EMBL/GenBank/DDBJ whole genome shotgun (WGS) entry which is preliminary data.</text>
</comment>
<dbReference type="PANTHER" id="PTHR18964:SF149">
    <property type="entry name" value="BIFUNCTIONAL UDP-N-ACETYLGLUCOSAMINE 2-EPIMERASE_N-ACETYLMANNOSAMINE KINASE"/>
    <property type="match status" value="1"/>
</dbReference>
<dbReference type="GO" id="GO:0016301">
    <property type="term" value="F:kinase activity"/>
    <property type="evidence" value="ECO:0007669"/>
    <property type="project" value="UniProtKB-KW"/>
</dbReference>
<sequence>MPHVAEEIARRPDSTSPPDRTAEGRGADRAAGPPVVIALEVGGTRITAVAMAADGSLLHSGGRPTRTDRGPDAVLETVLDYAGELSRRWSPSAAGIAVPGLVGEATGTSVFAAHLGWRRVPVRRWLAEELEIPVAFGHYARTGGLAEARLGAGRARRSFLFVPVGSGIAASMVLDGRPSAGDGGPAGELGHLVIRPGGDPCPCGAAGCLETVASAAAIARRYRLASGEQNVTAKQVQRRAAAGDPVAAGVWREAVEALADALHSTFGPAAPDRIVVGGALALAGRAYFDALQAELSKRPAFRKAPRVVPSGLGRQSGVLGAALLAQELYRAVRAAPPRRLRQRTPVAAGRFRPAWGGR</sequence>
<reference evidence="3" key="2">
    <citation type="submission" date="2020-09" db="EMBL/GenBank/DDBJ databases">
        <authorList>
            <person name="Sun Q."/>
            <person name="Ohkuma M."/>
        </authorList>
    </citation>
    <scope>NUCLEOTIDE SEQUENCE</scope>
    <source>
        <strain evidence="3">JCM 4646</strain>
    </source>
</reference>
<keyword evidence="4" id="KW-1185">Reference proteome</keyword>
<evidence type="ECO:0000256" key="1">
    <source>
        <dbReference type="ARBA" id="ARBA00006479"/>
    </source>
</evidence>
<protein>
    <submittedName>
        <fullName evidence="3">Sugar kinase</fullName>
    </submittedName>
</protein>
<name>A0A919G6S6_9ACTN</name>
<dbReference type="PANTHER" id="PTHR18964">
    <property type="entry name" value="ROK (REPRESSOR, ORF, KINASE) FAMILY"/>
    <property type="match status" value="1"/>
</dbReference>
<dbReference type="Pfam" id="PF00480">
    <property type="entry name" value="ROK"/>
    <property type="match status" value="1"/>
</dbReference>
<keyword evidence="3" id="KW-0418">Kinase</keyword>
<feature type="region of interest" description="Disordered" evidence="2">
    <location>
        <begin position="1"/>
        <end position="31"/>
    </location>
</feature>
<keyword evidence="3" id="KW-0808">Transferase</keyword>
<evidence type="ECO:0000256" key="2">
    <source>
        <dbReference type="SAM" id="MobiDB-lite"/>
    </source>
</evidence>
<proteinExistence type="inferred from homology"/>
<feature type="compositionally biased region" description="Basic and acidic residues" evidence="2">
    <location>
        <begin position="1"/>
        <end position="13"/>
    </location>
</feature>
<organism evidence="3 4">
    <name type="scientific">Kitasatospora indigofera</name>
    <dbReference type="NCBI Taxonomy" id="67307"/>
    <lineage>
        <taxon>Bacteria</taxon>
        <taxon>Bacillati</taxon>
        <taxon>Actinomycetota</taxon>
        <taxon>Actinomycetes</taxon>
        <taxon>Kitasatosporales</taxon>
        <taxon>Streptomycetaceae</taxon>
        <taxon>Kitasatospora</taxon>
    </lineage>
</organism>
<dbReference type="InterPro" id="IPR000600">
    <property type="entry name" value="ROK"/>
</dbReference>
<dbReference type="InterPro" id="IPR043129">
    <property type="entry name" value="ATPase_NBD"/>
</dbReference>
<gene>
    <name evidence="3" type="ORF">GCM10018781_56590</name>
</gene>
<evidence type="ECO:0000313" key="3">
    <source>
        <dbReference type="EMBL" id="GHH79172.1"/>
    </source>
</evidence>
<evidence type="ECO:0000313" key="4">
    <source>
        <dbReference type="Proteomes" id="UP000617734"/>
    </source>
</evidence>
<dbReference type="EMBL" id="BNBO01000041">
    <property type="protein sequence ID" value="GHH79172.1"/>
    <property type="molecule type" value="Genomic_DNA"/>
</dbReference>
<accession>A0A919G6S6</accession>
<comment type="similarity">
    <text evidence="1">Belongs to the ROK (NagC/XylR) family.</text>
</comment>
<reference evidence="3" key="1">
    <citation type="journal article" date="2014" name="Int. J. Syst. Evol. Microbiol.">
        <title>Complete genome sequence of Corynebacterium casei LMG S-19264T (=DSM 44701T), isolated from a smear-ripened cheese.</title>
        <authorList>
            <consortium name="US DOE Joint Genome Institute (JGI-PGF)"/>
            <person name="Walter F."/>
            <person name="Albersmeier A."/>
            <person name="Kalinowski J."/>
            <person name="Ruckert C."/>
        </authorList>
    </citation>
    <scope>NUCLEOTIDE SEQUENCE</scope>
    <source>
        <strain evidence="3">JCM 4646</strain>
    </source>
</reference>